<proteinExistence type="predicted"/>
<accession>A0A7W6J489</accession>
<protein>
    <submittedName>
        <fullName evidence="1">Uncharacterized protein</fullName>
    </submittedName>
</protein>
<gene>
    <name evidence="1" type="ORF">GGR23_001644</name>
</gene>
<name>A0A7W6J489_9HYPH</name>
<dbReference type="EMBL" id="JACIEZ010000002">
    <property type="protein sequence ID" value="MBB4064467.1"/>
    <property type="molecule type" value="Genomic_DNA"/>
</dbReference>
<dbReference type="Proteomes" id="UP000528286">
    <property type="component" value="Unassembled WGS sequence"/>
</dbReference>
<comment type="caution">
    <text evidence="1">The sequence shown here is derived from an EMBL/GenBank/DDBJ whole genome shotgun (WGS) entry which is preliminary data.</text>
</comment>
<sequence>MLVHVRRDIADADAASRDIGQGRPLGDRREENLRRAARGLEVVGLVARPEDGAEGIFPDVGALALPGIGGFQLGAQRFRQREIAKIGRAPEEFRKRQPLARLHLQRALQDGERPFVMAGRIQHQPGIEEIAEIHADRGKPCGKGQCLVVSPRLAQQAADAMVDIHVVGHVGMEREKAGERLCRGTGGDVMHRRAQPDLPLAVRRQRHRIGKEPRGFAEIALLLVNGAGEKMGVEIAPLLLHQTAQRRQRDLVIAPLMLLHRLFQQSGHRLPFR</sequence>
<evidence type="ECO:0000313" key="1">
    <source>
        <dbReference type="EMBL" id="MBB4064467.1"/>
    </source>
</evidence>
<evidence type="ECO:0000313" key="2">
    <source>
        <dbReference type="Proteomes" id="UP000528286"/>
    </source>
</evidence>
<dbReference type="RefSeq" id="WP_183365686.1">
    <property type="nucleotide sequence ID" value="NZ_JACIEZ010000002.1"/>
</dbReference>
<organism evidence="1 2">
    <name type="scientific">Gellertiella hungarica</name>
    <dbReference type="NCBI Taxonomy" id="1572859"/>
    <lineage>
        <taxon>Bacteria</taxon>
        <taxon>Pseudomonadati</taxon>
        <taxon>Pseudomonadota</taxon>
        <taxon>Alphaproteobacteria</taxon>
        <taxon>Hyphomicrobiales</taxon>
        <taxon>Rhizobiaceae</taxon>
        <taxon>Gellertiella</taxon>
    </lineage>
</organism>
<reference evidence="1 2" key="1">
    <citation type="submission" date="2020-08" db="EMBL/GenBank/DDBJ databases">
        <title>Genomic Encyclopedia of Type Strains, Phase IV (KMG-IV): sequencing the most valuable type-strain genomes for metagenomic binning, comparative biology and taxonomic classification.</title>
        <authorList>
            <person name="Goeker M."/>
        </authorList>
    </citation>
    <scope>NUCLEOTIDE SEQUENCE [LARGE SCALE GENOMIC DNA]</scope>
    <source>
        <strain evidence="1 2">DSM 29853</strain>
    </source>
</reference>
<dbReference type="AlphaFoldDB" id="A0A7W6J489"/>
<keyword evidence="2" id="KW-1185">Reference proteome</keyword>